<evidence type="ECO:0000313" key="4">
    <source>
        <dbReference type="Proteomes" id="UP001144397"/>
    </source>
</evidence>
<name>A0A9W6FMD1_XANFL</name>
<dbReference type="PROSITE" id="PS51725">
    <property type="entry name" value="ABM"/>
    <property type="match status" value="1"/>
</dbReference>
<dbReference type="AlphaFoldDB" id="A0A9W6FMD1"/>
<dbReference type="RefSeq" id="WP_229645813.1">
    <property type="nucleotide sequence ID" value="NZ_BSDO01000013.1"/>
</dbReference>
<dbReference type="Proteomes" id="UP001144397">
    <property type="component" value="Unassembled WGS sequence"/>
</dbReference>
<dbReference type="Gene3D" id="3.30.70.100">
    <property type="match status" value="1"/>
</dbReference>
<sequence>MSCRRPLKEFQMSAPVKIVVLLSARPGKAEALQELLTGMARATRAEPGNLRWDFWRDQAEPTRFVIDELYVDAAAVTAHRETPHFENYFAHINDLAERTPFVLDPVDVAG</sequence>
<dbReference type="Pfam" id="PF03992">
    <property type="entry name" value="ABM"/>
    <property type="match status" value="1"/>
</dbReference>
<keyword evidence="3" id="KW-0503">Monooxygenase</keyword>
<evidence type="ECO:0000313" key="5">
    <source>
        <dbReference type="Proteomes" id="UP001245370"/>
    </source>
</evidence>
<gene>
    <name evidence="3" type="ORF">GGQ86_005200</name>
    <name evidence="2" type="ORF">XFLAVUS301_49340</name>
</gene>
<dbReference type="EMBL" id="JAVDPY010000015">
    <property type="protein sequence ID" value="MDR6336697.1"/>
    <property type="molecule type" value="Genomic_DNA"/>
</dbReference>
<evidence type="ECO:0000259" key="1">
    <source>
        <dbReference type="PROSITE" id="PS51725"/>
    </source>
</evidence>
<reference evidence="3 5" key="2">
    <citation type="submission" date="2023-07" db="EMBL/GenBank/DDBJ databases">
        <title>Genomic Encyclopedia of Type Strains, Phase IV (KMG-IV): sequencing the most valuable type-strain genomes for metagenomic binning, comparative biology and taxonomic classification.</title>
        <authorList>
            <person name="Goeker M."/>
        </authorList>
    </citation>
    <scope>NUCLEOTIDE SEQUENCE [LARGE SCALE GENOMIC DNA]</scope>
    <source>
        <strain evidence="3 5">DSM 338</strain>
    </source>
</reference>
<organism evidence="2 4">
    <name type="scientific">Xanthobacter flavus</name>
    <dbReference type="NCBI Taxonomy" id="281"/>
    <lineage>
        <taxon>Bacteria</taxon>
        <taxon>Pseudomonadati</taxon>
        <taxon>Pseudomonadota</taxon>
        <taxon>Alphaproteobacteria</taxon>
        <taxon>Hyphomicrobiales</taxon>
        <taxon>Xanthobacteraceae</taxon>
        <taxon>Xanthobacter</taxon>
    </lineage>
</organism>
<protein>
    <submittedName>
        <fullName evidence="3">Quinol monooxygenase YgiN</fullName>
    </submittedName>
</protein>
<feature type="domain" description="ABM" evidence="1">
    <location>
        <begin position="16"/>
        <end position="104"/>
    </location>
</feature>
<evidence type="ECO:0000313" key="2">
    <source>
        <dbReference type="EMBL" id="GLI25260.1"/>
    </source>
</evidence>
<evidence type="ECO:0000313" key="3">
    <source>
        <dbReference type="EMBL" id="MDR6336697.1"/>
    </source>
</evidence>
<dbReference type="InterPro" id="IPR007138">
    <property type="entry name" value="ABM_dom"/>
</dbReference>
<dbReference type="PANTHER" id="PTHR33336">
    <property type="entry name" value="QUINOL MONOOXYGENASE YGIN-RELATED"/>
    <property type="match status" value="1"/>
</dbReference>
<dbReference type="SUPFAM" id="SSF54909">
    <property type="entry name" value="Dimeric alpha+beta barrel"/>
    <property type="match status" value="1"/>
</dbReference>
<reference evidence="2" key="1">
    <citation type="submission" date="2022-12" db="EMBL/GenBank/DDBJ databases">
        <title>Reference genome sequencing for broad-spectrum identification of bacterial and archaeal isolates by mass spectrometry.</title>
        <authorList>
            <person name="Sekiguchi Y."/>
            <person name="Tourlousse D.M."/>
        </authorList>
    </citation>
    <scope>NUCLEOTIDE SEQUENCE</scope>
    <source>
        <strain evidence="2">301</strain>
    </source>
</reference>
<dbReference type="Proteomes" id="UP001245370">
    <property type="component" value="Unassembled WGS sequence"/>
</dbReference>
<accession>A0A9W6FMD1</accession>
<dbReference type="GO" id="GO:0004497">
    <property type="term" value="F:monooxygenase activity"/>
    <property type="evidence" value="ECO:0007669"/>
    <property type="project" value="UniProtKB-KW"/>
</dbReference>
<comment type="caution">
    <text evidence="2">The sequence shown here is derived from an EMBL/GenBank/DDBJ whole genome shotgun (WGS) entry which is preliminary data.</text>
</comment>
<keyword evidence="3" id="KW-0560">Oxidoreductase</keyword>
<keyword evidence="5" id="KW-1185">Reference proteome</keyword>
<dbReference type="InterPro" id="IPR050744">
    <property type="entry name" value="AI-2_Isomerase_LsrG"/>
</dbReference>
<dbReference type="EMBL" id="BSDO01000013">
    <property type="protein sequence ID" value="GLI25260.1"/>
    <property type="molecule type" value="Genomic_DNA"/>
</dbReference>
<proteinExistence type="predicted"/>
<dbReference type="PANTHER" id="PTHR33336:SF3">
    <property type="entry name" value="ABM DOMAIN-CONTAINING PROTEIN"/>
    <property type="match status" value="1"/>
</dbReference>
<dbReference type="GeneID" id="95765708"/>
<dbReference type="InterPro" id="IPR011008">
    <property type="entry name" value="Dimeric_a/b-barrel"/>
</dbReference>